<evidence type="ECO:0000313" key="7">
    <source>
        <dbReference type="Proteomes" id="UP000075531"/>
    </source>
</evidence>
<protein>
    <recommendedName>
        <fullName evidence="1">Stage 0 sporulation protein A homolog</fullName>
    </recommendedName>
</protein>
<dbReference type="InterPro" id="IPR011006">
    <property type="entry name" value="CheY-like_superfamily"/>
</dbReference>
<dbReference type="SMART" id="SM00448">
    <property type="entry name" value="REC"/>
    <property type="match status" value="1"/>
</dbReference>
<dbReference type="InterPro" id="IPR013972">
    <property type="entry name" value="YcbB"/>
</dbReference>
<dbReference type="InterPro" id="IPR050595">
    <property type="entry name" value="Bact_response_regulator"/>
</dbReference>
<comment type="function">
    <text evidence="3">May play the central regulatory role in sporulation. It may be an element of the effector pathway responsible for the activation of sporulation genes in response to nutritional stress. Spo0A may act in concert with spo0H (a sigma factor) to control the expression of some genes that are critical to the sporulation process.</text>
</comment>
<evidence type="ECO:0000256" key="4">
    <source>
        <dbReference type="PROSITE-ProRule" id="PRU00169"/>
    </source>
</evidence>
<dbReference type="PANTHER" id="PTHR44591">
    <property type="entry name" value="STRESS RESPONSE REGULATOR PROTEIN 1"/>
    <property type="match status" value="1"/>
</dbReference>
<keyword evidence="2 4" id="KW-0597">Phosphoprotein</keyword>
<evidence type="ECO:0000256" key="2">
    <source>
        <dbReference type="ARBA" id="ARBA00022553"/>
    </source>
</evidence>
<feature type="domain" description="Response regulatory" evidence="5">
    <location>
        <begin position="2"/>
        <end position="118"/>
    </location>
</feature>
<dbReference type="PANTHER" id="PTHR44591:SF3">
    <property type="entry name" value="RESPONSE REGULATORY DOMAIN-CONTAINING PROTEIN"/>
    <property type="match status" value="1"/>
</dbReference>
<keyword evidence="7" id="KW-1185">Reference proteome</keyword>
<dbReference type="Pfam" id="PF08664">
    <property type="entry name" value="YcbB"/>
    <property type="match status" value="1"/>
</dbReference>
<dbReference type="PATRIC" id="fig|1121338.3.peg.2224"/>
<dbReference type="STRING" id="1121338.CLTEP_21340"/>
<dbReference type="InterPro" id="IPR001789">
    <property type="entry name" value="Sig_transdc_resp-reg_receiver"/>
</dbReference>
<gene>
    <name evidence="6" type="primary">spo0A_2</name>
    <name evidence="6" type="ORF">CLTEP_21340</name>
</gene>
<reference evidence="6 7" key="1">
    <citation type="submission" date="2016-02" db="EMBL/GenBank/DDBJ databases">
        <title>Genome sequence of Clostridium tepidiprofundi DSM 19306.</title>
        <authorList>
            <person name="Poehlein A."/>
            <person name="Daniel R."/>
        </authorList>
    </citation>
    <scope>NUCLEOTIDE SEQUENCE [LARGE SCALE GENOMIC DNA]</scope>
    <source>
        <strain evidence="6 7">DSM 19306</strain>
    </source>
</reference>
<dbReference type="AlphaFoldDB" id="A0A151B215"/>
<accession>A0A151B215</accession>
<evidence type="ECO:0000313" key="6">
    <source>
        <dbReference type="EMBL" id="KYH33955.1"/>
    </source>
</evidence>
<dbReference type="Gene3D" id="3.40.50.2300">
    <property type="match status" value="1"/>
</dbReference>
<feature type="modified residue" description="4-aspartylphosphate" evidence="4">
    <location>
        <position position="53"/>
    </location>
</feature>
<dbReference type="GO" id="GO:0000160">
    <property type="term" value="P:phosphorelay signal transduction system"/>
    <property type="evidence" value="ECO:0007669"/>
    <property type="project" value="InterPro"/>
</dbReference>
<evidence type="ECO:0000256" key="3">
    <source>
        <dbReference type="ARBA" id="ARBA00024867"/>
    </source>
</evidence>
<evidence type="ECO:0000259" key="5">
    <source>
        <dbReference type="PROSITE" id="PS50110"/>
    </source>
</evidence>
<organism evidence="6 7">
    <name type="scientific">Clostridium tepidiprofundi DSM 19306</name>
    <dbReference type="NCBI Taxonomy" id="1121338"/>
    <lineage>
        <taxon>Bacteria</taxon>
        <taxon>Bacillati</taxon>
        <taxon>Bacillota</taxon>
        <taxon>Clostridia</taxon>
        <taxon>Eubacteriales</taxon>
        <taxon>Clostridiaceae</taxon>
        <taxon>Clostridium</taxon>
    </lineage>
</organism>
<dbReference type="EMBL" id="LTBA01000032">
    <property type="protein sequence ID" value="KYH33955.1"/>
    <property type="molecule type" value="Genomic_DNA"/>
</dbReference>
<dbReference type="Proteomes" id="UP000075531">
    <property type="component" value="Unassembled WGS sequence"/>
</dbReference>
<comment type="caution">
    <text evidence="6">The sequence shown here is derived from an EMBL/GenBank/DDBJ whole genome shotgun (WGS) entry which is preliminary data.</text>
</comment>
<dbReference type="SUPFAM" id="SSF52172">
    <property type="entry name" value="CheY-like"/>
    <property type="match status" value="1"/>
</dbReference>
<dbReference type="PROSITE" id="PS50110">
    <property type="entry name" value="RESPONSE_REGULATORY"/>
    <property type="match status" value="1"/>
</dbReference>
<dbReference type="OrthoDB" id="1684633at2"/>
<dbReference type="Pfam" id="PF00072">
    <property type="entry name" value="Response_reg"/>
    <property type="match status" value="1"/>
</dbReference>
<dbReference type="RefSeq" id="WP_066826537.1">
    <property type="nucleotide sequence ID" value="NZ_LTBA01000032.1"/>
</dbReference>
<proteinExistence type="predicted"/>
<sequence>MKIFIVEDDINIIKILEKIIIDRKLGSLIGYSMNGIEAYNEISSYPPDIVLIDLLMPEKDGITLVSELKPKYPNIQFIMISQVSSKDIIGKAYNKGIEYYIQKPINALEVENIIKKVIEKLEMNITLNKIEKLFLNKEPHHLENNTANTEQKIKTILKKIGILGENGSEDIIKIVNFLIISKQNMSNFTIRELLSKFSNNPKSLEQKIRRAVSVGMSNIAHIGIEDYMNESFVEYSNSLYNFEQIKKEMDWIRGNSNKKGKINLKKFLDGMLFYCEK</sequence>
<evidence type="ECO:0000256" key="1">
    <source>
        <dbReference type="ARBA" id="ARBA00018672"/>
    </source>
</evidence>
<name>A0A151B215_9CLOT</name>